<keyword evidence="2" id="KW-1185">Reference proteome</keyword>
<gene>
    <name evidence="1" type="ORF">OE88DRAFT_1641123</name>
</gene>
<dbReference type="EMBL" id="ML213503">
    <property type="protein sequence ID" value="TFK57479.1"/>
    <property type="molecule type" value="Genomic_DNA"/>
</dbReference>
<name>A0A5C3NHT4_9AGAM</name>
<proteinExistence type="predicted"/>
<reference evidence="1 2" key="1">
    <citation type="journal article" date="2019" name="Nat. Ecol. Evol.">
        <title>Megaphylogeny resolves global patterns of mushroom evolution.</title>
        <authorList>
            <person name="Varga T."/>
            <person name="Krizsan K."/>
            <person name="Foldi C."/>
            <person name="Dima B."/>
            <person name="Sanchez-Garcia M."/>
            <person name="Sanchez-Ramirez S."/>
            <person name="Szollosi G.J."/>
            <person name="Szarkandi J.G."/>
            <person name="Papp V."/>
            <person name="Albert L."/>
            <person name="Andreopoulos W."/>
            <person name="Angelini C."/>
            <person name="Antonin V."/>
            <person name="Barry K.W."/>
            <person name="Bougher N.L."/>
            <person name="Buchanan P."/>
            <person name="Buyck B."/>
            <person name="Bense V."/>
            <person name="Catcheside P."/>
            <person name="Chovatia M."/>
            <person name="Cooper J."/>
            <person name="Damon W."/>
            <person name="Desjardin D."/>
            <person name="Finy P."/>
            <person name="Geml J."/>
            <person name="Haridas S."/>
            <person name="Hughes K."/>
            <person name="Justo A."/>
            <person name="Karasinski D."/>
            <person name="Kautmanova I."/>
            <person name="Kiss B."/>
            <person name="Kocsube S."/>
            <person name="Kotiranta H."/>
            <person name="LaButti K.M."/>
            <person name="Lechner B.E."/>
            <person name="Liimatainen K."/>
            <person name="Lipzen A."/>
            <person name="Lukacs Z."/>
            <person name="Mihaltcheva S."/>
            <person name="Morgado L.N."/>
            <person name="Niskanen T."/>
            <person name="Noordeloos M.E."/>
            <person name="Ohm R.A."/>
            <person name="Ortiz-Santana B."/>
            <person name="Ovrebo C."/>
            <person name="Racz N."/>
            <person name="Riley R."/>
            <person name="Savchenko A."/>
            <person name="Shiryaev A."/>
            <person name="Soop K."/>
            <person name="Spirin V."/>
            <person name="Szebenyi C."/>
            <person name="Tomsovsky M."/>
            <person name="Tulloss R.E."/>
            <person name="Uehling J."/>
            <person name="Grigoriev I.V."/>
            <person name="Vagvolgyi C."/>
            <person name="Papp T."/>
            <person name="Martin F.M."/>
            <person name="Miettinen O."/>
            <person name="Hibbett D.S."/>
            <person name="Nagy L.G."/>
        </authorList>
    </citation>
    <scope>NUCLEOTIDE SEQUENCE [LARGE SCALE GENOMIC DNA]</scope>
    <source>
        <strain evidence="1 2">OMC1185</strain>
    </source>
</reference>
<sequence>MRVVSQQGKDCVCWDVGARCCRGESGGTMTSMPAGTSYKEEGSYSQLDDLVDYQTVQSLYEMLWTDWWFNLTRIRYGGRGGYPAHQHLIAFNQDQTGDGLVTALHVVAHVDRTSSSARVYAPGTYASNHRVPVSGGHCRSNISAAW</sequence>
<dbReference type="AlphaFoldDB" id="A0A5C3NHT4"/>
<protein>
    <submittedName>
        <fullName evidence="1">Uncharacterized protein</fullName>
    </submittedName>
</protein>
<dbReference type="Proteomes" id="UP000305948">
    <property type="component" value="Unassembled WGS sequence"/>
</dbReference>
<organism evidence="1 2">
    <name type="scientific">Heliocybe sulcata</name>
    <dbReference type="NCBI Taxonomy" id="5364"/>
    <lineage>
        <taxon>Eukaryota</taxon>
        <taxon>Fungi</taxon>
        <taxon>Dikarya</taxon>
        <taxon>Basidiomycota</taxon>
        <taxon>Agaricomycotina</taxon>
        <taxon>Agaricomycetes</taxon>
        <taxon>Gloeophyllales</taxon>
        <taxon>Gloeophyllaceae</taxon>
        <taxon>Heliocybe</taxon>
    </lineage>
</organism>
<evidence type="ECO:0000313" key="2">
    <source>
        <dbReference type="Proteomes" id="UP000305948"/>
    </source>
</evidence>
<accession>A0A5C3NHT4</accession>
<evidence type="ECO:0000313" key="1">
    <source>
        <dbReference type="EMBL" id="TFK57479.1"/>
    </source>
</evidence>